<feature type="compositionally biased region" description="Polar residues" evidence="1">
    <location>
        <begin position="20"/>
        <end position="31"/>
    </location>
</feature>
<proteinExistence type="predicted"/>
<keyword evidence="3" id="KW-1185">Reference proteome</keyword>
<feature type="compositionally biased region" description="Basic and acidic residues" evidence="1">
    <location>
        <begin position="40"/>
        <end position="50"/>
    </location>
</feature>
<sequence>MHRRKEKKEIQELEKKRKQPTQGINIQQNLQKDFPPFPDHATKGYPHESPAKIQPPTISQKEPPSSITDAQKTFVIHRLKKSLSIMTKLSQLLPLTYPNTKKKKAILKIADEKLRI</sequence>
<evidence type="ECO:0000256" key="1">
    <source>
        <dbReference type="SAM" id="MobiDB-lite"/>
    </source>
</evidence>
<comment type="caution">
    <text evidence="2">The sequence shown here is derived from an EMBL/GenBank/DDBJ whole genome shotgun (WGS) entry which is preliminary data.</text>
</comment>
<evidence type="ECO:0000313" key="3">
    <source>
        <dbReference type="Proteomes" id="UP000887013"/>
    </source>
</evidence>
<name>A0A8X6U209_NEPPI</name>
<feature type="compositionally biased region" description="Polar residues" evidence="1">
    <location>
        <begin position="56"/>
        <end position="68"/>
    </location>
</feature>
<dbReference type="EMBL" id="BMAW01023258">
    <property type="protein sequence ID" value="GFT81895.1"/>
    <property type="molecule type" value="Genomic_DNA"/>
</dbReference>
<dbReference type="Proteomes" id="UP000887013">
    <property type="component" value="Unassembled WGS sequence"/>
</dbReference>
<reference evidence="2" key="1">
    <citation type="submission" date="2020-08" db="EMBL/GenBank/DDBJ databases">
        <title>Multicomponent nature underlies the extraordinary mechanical properties of spider dragline silk.</title>
        <authorList>
            <person name="Kono N."/>
            <person name="Nakamura H."/>
            <person name="Mori M."/>
            <person name="Yoshida Y."/>
            <person name="Ohtoshi R."/>
            <person name="Malay A.D."/>
            <person name="Moran D.A.P."/>
            <person name="Tomita M."/>
            <person name="Numata K."/>
            <person name="Arakawa K."/>
        </authorList>
    </citation>
    <scope>NUCLEOTIDE SEQUENCE</scope>
</reference>
<protein>
    <submittedName>
        <fullName evidence="2">Uncharacterized protein</fullName>
    </submittedName>
</protein>
<feature type="region of interest" description="Disordered" evidence="1">
    <location>
        <begin position="1"/>
        <end position="68"/>
    </location>
</feature>
<evidence type="ECO:0000313" key="2">
    <source>
        <dbReference type="EMBL" id="GFT81895.1"/>
    </source>
</evidence>
<accession>A0A8X6U209</accession>
<gene>
    <name evidence="2" type="ORF">NPIL_437611</name>
</gene>
<organism evidence="2 3">
    <name type="scientific">Nephila pilipes</name>
    <name type="common">Giant wood spider</name>
    <name type="synonym">Nephila maculata</name>
    <dbReference type="NCBI Taxonomy" id="299642"/>
    <lineage>
        <taxon>Eukaryota</taxon>
        <taxon>Metazoa</taxon>
        <taxon>Ecdysozoa</taxon>
        <taxon>Arthropoda</taxon>
        <taxon>Chelicerata</taxon>
        <taxon>Arachnida</taxon>
        <taxon>Araneae</taxon>
        <taxon>Araneomorphae</taxon>
        <taxon>Entelegynae</taxon>
        <taxon>Araneoidea</taxon>
        <taxon>Nephilidae</taxon>
        <taxon>Nephila</taxon>
    </lineage>
</organism>
<dbReference type="AlphaFoldDB" id="A0A8X6U209"/>